<keyword evidence="3" id="KW-1185">Reference proteome</keyword>
<organism evidence="2 3">
    <name type="scientific">Leptosia nina</name>
    <dbReference type="NCBI Taxonomy" id="320188"/>
    <lineage>
        <taxon>Eukaryota</taxon>
        <taxon>Metazoa</taxon>
        <taxon>Ecdysozoa</taxon>
        <taxon>Arthropoda</taxon>
        <taxon>Hexapoda</taxon>
        <taxon>Insecta</taxon>
        <taxon>Pterygota</taxon>
        <taxon>Neoptera</taxon>
        <taxon>Endopterygota</taxon>
        <taxon>Lepidoptera</taxon>
        <taxon>Glossata</taxon>
        <taxon>Ditrysia</taxon>
        <taxon>Papilionoidea</taxon>
        <taxon>Pieridae</taxon>
        <taxon>Pierinae</taxon>
        <taxon>Leptosia</taxon>
    </lineage>
</organism>
<name>A0AAV1JLM0_9NEOP</name>
<dbReference type="Proteomes" id="UP001497472">
    <property type="component" value="Unassembled WGS sequence"/>
</dbReference>
<protein>
    <submittedName>
        <fullName evidence="2">Uncharacterized protein</fullName>
    </submittedName>
</protein>
<sequence length="259" mass="29891">MLRTQNSLQPNRGQGINQNPFIEKLGMKPFFTSNPQAQQGFKFGVQGNPTTSNSYHPQANFKFGIPTNKQINVPPAQPQQLGYKPQLQQQFGYRPQFNHGQPQIGYKPPLNQNSTQFGYRPQFNQGQQQQFGYRPQFNQGQQQQFGYRPQFNQGQQQFGFRPPQKFVPQISTDVSMRTAPPLKPQGFRMNELYNLNEPEIDDANCIYENSETNYYNDCNDAYPINDTETYETTIDQDDQTPSVQNVENFHITLFDGPLK</sequence>
<evidence type="ECO:0000313" key="2">
    <source>
        <dbReference type="EMBL" id="CAK1550406.1"/>
    </source>
</evidence>
<dbReference type="AlphaFoldDB" id="A0AAV1JLM0"/>
<proteinExistence type="predicted"/>
<evidence type="ECO:0000313" key="3">
    <source>
        <dbReference type="Proteomes" id="UP001497472"/>
    </source>
</evidence>
<reference evidence="2 3" key="1">
    <citation type="submission" date="2023-11" db="EMBL/GenBank/DDBJ databases">
        <authorList>
            <person name="Okamura Y."/>
        </authorList>
    </citation>
    <scope>NUCLEOTIDE SEQUENCE [LARGE SCALE GENOMIC DNA]</scope>
</reference>
<accession>A0AAV1JLM0</accession>
<comment type="caution">
    <text evidence="2">The sequence shown here is derived from an EMBL/GenBank/DDBJ whole genome shotgun (WGS) entry which is preliminary data.</text>
</comment>
<dbReference type="EMBL" id="CAVLEF010000081">
    <property type="protein sequence ID" value="CAK1550406.1"/>
    <property type="molecule type" value="Genomic_DNA"/>
</dbReference>
<feature type="region of interest" description="Disordered" evidence="1">
    <location>
        <begin position="95"/>
        <end position="120"/>
    </location>
</feature>
<evidence type="ECO:0000256" key="1">
    <source>
        <dbReference type="SAM" id="MobiDB-lite"/>
    </source>
</evidence>
<gene>
    <name evidence="2" type="ORF">LNINA_LOCUS9634</name>
</gene>